<sequence>MSSEEEEHYGEEVDHGNQQNNHDYRVKADIPLFYGTMGVEEFLDWKIDVDMLFDVMGVPRTSKHKEKSAATRDSNLENKGTSNPSGAQQGKAPVQRQNNPYTKPTGTKHEKVQEKRRESIWNSRAHDVLISDVIKPQRTRDDGKSGVI</sequence>
<feature type="compositionally biased region" description="Polar residues" evidence="1">
    <location>
        <begin position="77"/>
        <end position="88"/>
    </location>
</feature>
<protein>
    <submittedName>
        <fullName evidence="2">Uncharacterized protein</fullName>
    </submittedName>
</protein>
<evidence type="ECO:0000313" key="2">
    <source>
        <dbReference type="EMBL" id="KAI5433037.1"/>
    </source>
</evidence>
<comment type="caution">
    <text evidence="2">The sequence shown here is derived from an EMBL/GenBank/DDBJ whole genome shotgun (WGS) entry which is preliminary data.</text>
</comment>
<evidence type="ECO:0000256" key="1">
    <source>
        <dbReference type="SAM" id="MobiDB-lite"/>
    </source>
</evidence>
<name>A0A9D4Y553_PEA</name>
<dbReference type="EMBL" id="JAMSHJ010000002">
    <property type="protein sequence ID" value="KAI5433037.1"/>
    <property type="molecule type" value="Genomic_DNA"/>
</dbReference>
<feature type="compositionally biased region" description="Polar residues" evidence="1">
    <location>
        <begin position="95"/>
        <end position="105"/>
    </location>
</feature>
<feature type="compositionally biased region" description="Basic and acidic residues" evidence="1">
    <location>
        <begin position="67"/>
        <end position="76"/>
    </location>
</feature>
<proteinExistence type="predicted"/>
<feature type="region of interest" description="Disordered" evidence="1">
    <location>
        <begin position="59"/>
        <end position="121"/>
    </location>
</feature>
<dbReference type="Proteomes" id="UP001058974">
    <property type="component" value="Chromosome 2"/>
</dbReference>
<feature type="compositionally biased region" description="Basic and acidic residues" evidence="1">
    <location>
        <begin position="107"/>
        <end position="121"/>
    </location>
</feature>
<gene>
    <name evidence="2" type="ORF">KIW84_020363</name>
</gene>
<feature type="region of interest" description="Disordered" evidence="1">
    <location>
        <begin position="1"/>
        <end position="22"/>
    </location>
</feature>
<evidence type="ECO:0000313" key="3">
    <source>
        <dbReference type="Proteomes" id="UP001058974"/>
    </source>
</evidence>
<reference evidence="2 3" key="1">
    <citation type="journal article" date="2022" name="Nat. Genet.">
        <title>Improved pea reference genome and pan-genome highlight genomic features and evolutionary characteristics.</title>
        <authorList>
            <person name="Yang T."/>
            <person name="Liu R."/>
            <person name="Luo Y."/>
            <person name="Hu S."/>
            <person name="Wang D."/>
            <person name="Wang C."/>
            <person name="Pandey M.K."/>
            <person name="Ge S."/>
            <person name="Xu Q."/>
            <person name="Li N."/>
            <person name="Li G."/>
            <person name="Huang Y."/>
            <person name="Saxena R.K."/>
            <person name="Ji Y."/>
            <person name="Li M."/>
            <person name="Yan X."/>
            <person name="He Y."/>
            <person name="Liu Y."/>
            <person name="Wang X."/>
            <person name="Xiang C."/>
            <person name="Varshney R.K."/>
            <person name="Ding H."/>
            <person name="Gao S."/>
            <person name="Zong X."/>
        </authorList>
    </citation>
    <scope>NUCLEOTIDE SEQUENCE [LARGE SCALE GENOMIC DNA]</scope>
    <source>
        <strain evidence="2 3">cv. Zhongwan 6</strain>
    </source>
</reference>
<dbReference type="AlphaFoldDB" id="A0A9D4Y553"/>
<accession>A0A9D4Y553</accession>
<keyword evidence="3" id="KW-1185">Reference proteome</keyword>
<dbReference type="Gramene" id="Psat02G0036300-T1">
    <property type="protein sequence ID" value="KAI5433037.1"/>
    <property type="gene ID" value="KIW84_020363"/>
</dbReference>
<organism evidence="2 3">
    <name type="scientific">Pisum sativum</name>
    <name type="common">Garden pea</name>
    <name type="synonym">Lathyrus oleraceus</name>
    <dbReference type="NCBI Taxonomy" id="3888"/>
    <lineage>
        <taxon>Eukaryota</taxon>
        <taxon>Viridiplantae</taxon>
        <taxon>Streptophyta</taxon>
        <taxon>Embryophyta</taxon>
        <taxon>Tracheophyta</taxon>
        <taxon>Spermatophyta</taxon>
        <taxon>Magnoliopsida</taxon>
        <taxon>eudicotyledons</taxon>
        <taxon>Gunneridae</taxon>
        <taxon>Pentapetalae</taxon>
        <taxon>rosids</taxon>
        <taxon>fabids</taxon>
        <taxon>Fabales</taxon>
        <taxon>Fabaceae</taxon>
        <taxon>Papilionoideae</taxon>
        <taxon>50 kb inversion clade</taxon>
        <taxon>NPAAA clade</taxon>
        <taxon>Hologalegina</taxon>
        <taxon>IRL clade</taxon>
        <taxon>Fabeae</taxon>
        <taxon>Lathyrus</taxon>
    </lineage>
</organism>